<evidence type="ECO:0000256" key="2">
    <source>
        <dbReference type="ARBA" id="ARBA00023161"/>
    </source>
</evidence>
<dbReference type="PANTHER" id="PTHR13091">
    <property type="entry name" value="AMPLIFIED IN BREAST CANCER 2-RELATED"/>
    <property type="match status" value="1"/>
</dbReference>
<organism evidence="5 6">
    <name type="scientific">Modicella reniformis</name>
    <dbReference type="NCBI Taxonomy" id="1440133"/>
    <lineage>
        <taxon>Eukaryota</taxon>
        <taxon>Fungi</taxon>
        <taxon>Fungi incertae sedis</taxon>
        <taxon>Mucoromycota</taxon>
        <taxon>Mortierellomycotina</taxon>
        <taxon>Mortierellomycetes</taxon>
        <taxon>Mortierellales</taxon>
        <taxon>Mortierellaceae</taxon>
        <taxon>Modicella</taxon>
    </lineage>
</organism>
<protein>
    <recommendedName>
        <fullName evidence="3">Nonsense-mediated mRNA decay factor SMG8</fullName>
    </recommendedName>
</protein>
<dbReference type="PANTHER" id="PTHR13091:SF0">
    <property type="entry name" value="NONSENSE-MEDIATED MRNA DECAY FACTOR SMG8"/>
    <property type="match status" value="1"/>
</dbReference>
<dbReference type="GO" id="GO:0000184">
    <property type="term" value="P:nuclear-transcribed mRNA catabolic process, nonsense-mediated decay"/>
    <property type="evidence" value="ECO:0007669"/>
    <property type="project" value="UniProtKB-KW"/>
</dbReference>
<evidence type="ECO:0000256" key="4">
    <source>
        <dbReference type="SAM" id="MobiDB-lite"/>
    </source>
</evidence>
<dbReference type="OrthoDB" id="63589at2759"/>
<feature type="compositionally biased region" description="Low complexity" evidence="4">
    <location>
        <begin position="160"/>
        <end position="176"/>
    </location>
</feature>
<feature type="region of interest" description="Disordered" evidence="4">
    <location>
        <begin position="416"/>
        <end position="494"/>
    </location>
</feature>
<dbReference type="Proteomes" id="UP000749646">
    <property type="component" value="Unassembled WGS sequence"/>
</dbReference>
<evidence type="ECO:0000256" key="1">
    <source>
        <dbReference type="ARBA" id="ARBA00006443"/>
    </source>
</evidence>
<keyword evidence="2" id="KW-0866">Nonsense-mediated mRNA decay</keyword>
<feature type="region of interest" description="Disordered" evidence="4">
    <location>
        <begin position="156"/>
        <end position="182"/>
    </location>
</feature>
<feature type="compositionally biased region" description="Gly residues" evidence="4">
    <location>
        <begin position="449"/>
        <end position="463"/>
    </location>
</feature>
<feature type="compositionally biased region" description="Basic residues" evidence="4">
    <location>
        <begin position="307"/>
        <end position="320"/>
    </location>
</feature>
<evidence type="ECO:0000256" key="3">
    <source>
        <dbReference type="ARBA" id="ARBA00029509"/>
    </source>
</evidence>
<comment type="caution">
    <text evidence="5">The sequence shown here is derived from an EMBL/GenBank/DDBJ whole genome shotgun (WGS) entry which is preliminary data.</text>
</comment>
<keyword evidence="6" id="KW-1185">Reference proteome</keyword>
<proteinExistence type="inferred from homology"/>
<gene>
    <name evidence="5" type="ORF">BGZ65_003727</name>
</gene>
<comment type="similarity">
    <text evidence="1">Belongs to the SMG8 family.</text>
</comment>
<evidence type="ECO:0000313" key="5">
    <source>
        <dbReference type="EMBL" id="KAG0006787.1"/>
    </source>
</evidence>
<dbReference type="AlphaFoldDB" id="A0A9P6MLE8"/>
<evidence type="ECO:0000313" key="6">
    <source>
        <dbReference type="Proteomes" id="UP000749646"/>
    </source>
</evidence>
<name>A0A9P6MLE8_9FUNG</name>
<sequence>MGDDWTTALGLSPDSPVHVVGYFGQTRDLSIFERVPNGAIKDDHMVVYCDEFADSHEDGSDQNTGDIHVYVDRSKNMLMLQHAYLFDTQEMLTACLASMDIVKRDVVVYTSPDMNIDPQMISVLNALSAIKRQIMQELDRFMAICWDRIGVSSPEKYHQQHQQQNGSTSGNSGHSGRNPNSVPNIFTPGKCVPVLVFVIERVPVVVPWHEPGISDSQAAEHLKQQVLKKSIDALQTRLRYVFRACRLIQSIDPPGMFDVRQLFVLPSPSSMPFVHVIPQFIGQLHLPSVPAIGEDVVDPAEAVLQKKSKGMRGGHKKHGAAKNVSGKSAKNQETIGEGSLLPLYLEYTGPLLKKFVESWTISVSTQGGYGNVLAKRSAGMTIEAPSLKQWVAGCLILCEGIGIKSFSPPMVNKDPCSNSSLTSDDLPNEQEQLSSKANVINSKRSKGHTGSGSNSGGGGGRRSGSGKRYSTRSSTMVQKKIRDYIQTDDVMEEL</sequence>
<accession>A0A9P6MLE8</accession>
<dbReference type="InterPro" id="IPR019354">
    <property type="entry name" value="SMG8-like"/>
</dbReference>
<dbReference type="EMBL" id="JAAAHW010000056">
    <property type="protein sequence ID" value="KAG0006787.1"/>
    <property type="molecule type" value="Genomic_DNA"/>
</dbReference>
<feature type="compositionally biased region" description="Polar residues" evidence="4">
    <location>
        <begin position="416"/>
        <end position="442"/>
    </location>
</feature>
<reference evidence="5" key="1">
    <citation type="journal article" date="2020" name="Fungal Divers.">
        <title>Resolving the Mortierellaceae phylogeny through synthesis of multi-gene phylogenetics and phylogenomics.</title>
        <authorList>
            <person name="Vandepol N."/>
            <person name="Liber J."/>
            <person name="Desiro A."/>
            <person name="Na H."/>
            <person name="Kennedy M."/>
            <person name="Barry K."/>
            <person name="Grigoriev I.V."/>
            <person name="Miller A.N."/>
            <person name="O'Donnell K."/>
            <person name="Stajich J.E."/>
            <person name="Bonito G."/>
        </authorList>
    </citation>
    <scope>NUCLEOTIDE SEQUENCE</scope>
    <source>
        <strain evidence="5">MES-2147</strain>
    </source>
</reference>
<feature type="region of interest" description="Disordered" evidence="4">
    <location>
        <begin position="307"/>
        <end position="331"/>
    </location>
</feature>